<evidence type="ECO:0000313" key="10">
    <source>
        <dbReference type="Ensembl" id="ENSSAUP00010043885.1"/>
    </source>
</evidence>
<dbReference type="GO" id="GO:0000220">
    <property type="term" value="C:vacuolar proton-transporting V-type ATPase, V0 domain"/>
    <property type="evidence" value="ECO:0007669"/>
    <property type="project" value="InterPro"/>
</dbReference>
<evidence type="ECO:0000256" key="3">
    <source>
        <dbReference type="ARBA" id="ARBA00022448"/>
    </source>
</evidence>
<dbReference type="PANTHER" id="PTHR11629:SF21">
    <property type="entry name" value="V-TYPE PROTON ATPASE 116 KDA SUBUNIT A 3"/>
    <property type="match status" value="1"/>
</dbReference>
<evidence type="ECO:0000256" key="1">
    <source>
        <dbReference type="ARBA" id="ARBA00004141"/>
    </source>
</evidence>
<evidence type="ECO:0000256" key="9">
    <source>
        <dbReference type="RuleBase" id="RU361189"/>
    </source>
</evidence>
<dbReference type="InterPro" id="IPR026028">
    <property type="entry name" value="V-type_ATPase_116kDa_su_euka"/>
</dbReference>
<feature type="transmembrane region" description="Helical" evidence="9">
    <location>
        <begin position="411"/>
        <end position="429"/>
    </location>
</feature>
<dbReference type="Proteomes" id="UP000472265">
    <property type="component" value="Chromosome 18"/>
</dbReference>
<organism evidence="10 11">
    <name type="scientific">Sparus aurata</name>
    <name type="common">Gilthead sea bream</name>
    <dbReference type="NCBI Taxonomy" id="8175"/>
    <lineage>
        <taxon>Eukaryota</taxon>
        <taxon>Metazoa</taxon>
        <taxon>Chordata</taxon>
        <taxon>Craniata</taxon>
        <taxon>Vertebrata</taxon>
        <taxon>Euteleostomi</taxon>
        <taxon>Actinopterygii</taxon>
        <taxon>Neopterygii</taxon>
        <taxon>Teleostei</taxon>
        <taxon>Neoteleostei</taxon>
        <taxon>Acanthomorphata</taxon>
        <taxon>Eupercaria</taxon>
        <taxon>Spariformes</taxon>
        <taxon>Sparidae</taxon>
        <taxon>Sparus</taxon>
    </lineage>
</organism>
<dbReference type="AlphaFoldDB" id="A0A671X4R6"/>
<evidence type="ECO:0000256" key="4">
    <source>
        <dbReference type="ARBA" id="ARBA00022692"/>
    </source>
</evidence>
<evidence type="ECO:0000313" key="11">
    <source>
        <dbReference type="Proteomes" id="UP000472265"/>
    </source>
</evidence>
<dbReference type="Pfam" id="PF01496">
    <property type="entry name" value="V_ATPase_I"/>
    <property type="match status" value="3"/>
</dbReference>
<accession>A0A671X4R6</accession>
<dbReference type="GO" id="GO:0005886">
    <property type="term" value="C:plasma membrane"/>
    <property type="evidence" value="ECO:0007669"/>
    <property type="project" value="TreeGrafter"/>
</dbReference>
<comment type="similarity">
    <text evidence="2 9">Belongs to the V-ATPase 116 kDa subunit family.</text>
</comment>
<dbReference type="PANTHER" id="PTHR11629">
    <property type="entry name" value="VACUOLAR PROTON ATPASES"/>
    <property type="match status" value="1"/>
</dbReference>
<evidence type="ECO:0000256" key="5">
    <source>
        <dbReference type="ARBA" id="ARBA00022781"/>
    </source>
</evidence>
<dbReference type="PIRSF" id="PIRSF001293">
    <property type="entry name" value="ATP6V0A1"/>
    <property type="match status" value="1"/>
</dbReference>
<keyword evidence="11" id="KW-1185">Reference proteome</keyword>
<keyword evidence="6 9" id="KW-1133">Transmembrane helix</keyword>
<reference evidence="10" key="1">
    <citation type="submission" date="2021-04" db="EMBL/GenBank/DDBJ databases">
        <authorList>
            <consortium name="Wellcome Sanger Institute Data Sharing"/>
        </authorList>
    </citation>
    <scope>NUCLEOTIDE SEQUENCE [LARGE SCALE GENOMIC DNA]</scope>
</reference>
<evidence type="ECO:0000256" key="6">
    <source>
        <dbReference type="ARBA" id="ARBA00022989"/>
    </source>
</evidence>
<feature type="transmembrane region" description="Helical" evidence="9">
    <location>
        <begin position="366"/>
        <end position="390"/>
    </location>
</feature>
<dbReference type="GO" id="GO:0051117">
    <property type="term" value="F:ATPase binding"/>
    <property type="evidence" value="ECO:0007669"/>
    <property type="project" value="TreeGrafter"/>
</dbReference>
<dbReference type="GO" id="GO:0007035">
    <property type="term" value="P:vacuolar acidification"/>
    <property type="evidence" value="ECO:0007669"/>
    <property type="project" value="TreeGrafter"/>
</dbReference>
<keyword evidence="4 9" id="KW-0812">Transmembrane</keyword>
<keyword evidence="3 9" id="KW-0813">Transport</keyword>
<gene>
    <name evidence="10" type="primary">TCIRG1</name>
    <name evidence="10" type="synonym">tcirg1b</name>
</gene>
<reference evidence="10" key="2">
    <citation type="submission" date="2025-08" db="UniProtKB">
        <authorList>
            <consortium name="Ensembl"/>
        </authorList>
    </citation>
    <scope>IDENTIFICATION</scope>
</reference>
<dbReference type="GO" id="GO:0046961">
    <property type="term" value="F:proton-transporting ATPase activity, rotational mechanism"/>
    <property type="evidence" value="ECO:0007669"/>
    <property type="project" value="InterPro"/>
</dbReference>
<feature type="transmembrane region" description="Helical" evidence="9">
    <location>
        <begin position="603"/>
        <end position="622"/>
    </location>
</feature>
<comment type="function">
    <text evidence="9">Essential component of the vacuolar proton pump (V-ATPase), a multimeric enzyme that catalyzes the translocation of protons across the membranes. Required for assembly and activity of the V-ATPase.</text>
</comment>
<sequence>MGSMFRSEEVCLVQLFLQSGSAYNCVSELGELGLVEFRDLNPNVNAFQRKFVGEVRRCEELEKTFAFLEQEINRSLSPPLQGPLPPPCPTPLAPQPRELITIEEESERLARELKERRASSVSSLQYQKRWILLAFVAGVVHPWKVPSFERLLWRACRGYIIVDFREMEDRLEHPDTGEMVQWTVFLISYWGDQIGQKVKKICDCFRTQTFAYPESTAEREEILQGLQGRIEDIKSVLSQTEAFLQQLLMRAVALLPQWKVRVQKCKAVQMVLNLCSPSVTDKCLIAEAWCPTAKLPELQSALREGGRKSGSGVDSFYNRLPSSTPPPTLFPLNSFTAGFQNIVDAYGVASYREVNPAVYTIITFPFLFAVMFGDVGHGLLMTLAALWMVLEEKDPKLRNNNNEIWRMMFGGRYLILLMGLFSIYTGAIYNECFSRGLSTFSSAWHVGPMFDKNIWNSSVLAQNQYLSMDPTVAGVFTSPYPFGIDPIWGLSNNKLTFLNSYKMKMSVIIGIIHMTFGVSLSFFNYWHFGQIRSVFFVLIPELFFMISLFGYLVFMVVFKWIAYSPAQSQEAPSILIHFIDMFLFSDNPQNPPLYTGQSVVQKVLVVLAVCSVPILLLGNPTSEYLSFKRRRRQVVTFKLCSLQGFDAADVFMHQAIHTIEYCLGCISNTASYLRLWALSLAHAQLSEVLWVMVMRLALRWQGYVGSIILFVIFGFFAVLTVSILLIMEGLSAFLHALRLHWVEFQNKFYSGSGYKLSPFSFSSLINASAPI</sequence>
<protein>
    <recommendedName>
        <fullName evidence="9">V-type proton ATPase subunit a</fullName>
    </recommendedName>
</protein>
<comment type="subcellular location">
    <subcellularLocation>
        <location evidence="1">Membrane</location>
        <topology evidence="1">Multi-pass membrane protein</topology>
    </subcellularLocation>
</comment>
<keyword evidence="5 9" id="KW-0375">Hydrogen ion transport</keyword>
<keyword evidence="8 9" id="KW-0472">Membrane</keyword>
<feature type="transmembrane region" description="Helical" evidence="9">
    <location>
        <begin position="533"/>
        <end position="558"/>
    </location>
</feature>
<dbReference type="InterPro" id="IPR002490">
    <property type="entry name" value="V-ATPase_116kDa_su"/>
</dbReference>
<dbReference type="GeneTree" id="ENSGT00950000182881"/>
<evidence type="ECO:0000256" key="7">
    <source>
        <dbReference type="ARBA" id="ARBA00023065"/>
    </source>
</evidence>
<keyword evidence="7 9" id="KW-0406">Ion transport</keyword>
<evidence type="ECO:0000256" key="8">
    <source>
        <dbReference type="ARBA" id="ARBA00023136"/>
    </source>
</evidence>
<feature type="transmembrane region" description="Helical" evidence="9">
    <location>
        <begin position="703"/>
        <end position="727"/>
    </location>
</feature>
<dbReference type="Ensembl" id="ENSSAUT00010046176.1">
    <property type="protein sequence ID" value="ENSSAUP00010043885.1"/>
    <property type="gene ID" value="ENSSAUG00010018122.1"/>
</dbReference>
<feature type="transmembrane region" description="Helical" evidence="9">
    <location>
        <begin position="505"/>
        <end position="526"/>
    </location>
</feature>
<name>A0A671X4R6_SPAAU</name>
<reference evidence="10" key="3">
    <citation type="submission" date="2025-09" db="UniProtKB">
        <authorList>
            <consortium name="Ensembl"/>
        </authorList>
    </citation>
    <scope>IDENTIFICATION</scope>
</reference>
<evidence type="ECO:0000256" key="2">
    <source>
        <dbReference type="ARBA" id="ARBA00009904"/>
    </source>
</evidence>
<proteinExistence type="inferred from homology"/>